<gene>
    <name evidence="1" type="ORF">GCU56_20460</name>
</gene>
<reference evidence="1 2" key="1">
    <citation type="submission" date="2020-02" db="EMBL/GenBank/DDBJ databases">
        <title>Geodermatophilus sabuli CPCC 205279 I12A-02694.</title>
        <authorList>
            <person name="Jiang Z."/>
        </authorList>
    </citation>
    <scope>NUCLEOTIDE SEQUENCE [LARGE SCALE GENOMIC DNA]</scope>
    <source>
        <strain evidence="1 2">I12A-02694</strain>
    </source>
</reference>
<evidence type="ECO:0000313" key="2">
    <source>
        <dbReference type="Proteomes" id="UP000470246"/>
    </source>
</evidence>
<organism evidence="1 2">
    <name type="scientific">Geodermatophilus sabuli</name>
    <dbReference type="NCBI Taxonomy" id="1564158"/>
    <lineage>
        <taxon>Bacteria</taxon>
        <taxon>Bacillati</taxon>
        <taxon>Actinomycetota</taxon>
        <taxon>Actinomycetes</taxon>
        <taxon>Geodermatophilales</taxon>
        <taxon>Geodermatophilaceae</taxon>
        <taxon>Geodermatophilus</taxon>
    </lineage>
</organism>
<accession>A0A7K3W7R3</accession>
<keyword evidence="2" id="KW-1185">Reference proteome</keyword>
<dbReference type="Proteomes" id="UP000470246">
    <property type="component" value="Unassembled WGS sequence"/>
</dbReference>
<evidence type="ECO:0000313" key="1">
    <source>
        <dbReference type="EMBL" id="NEK60234.1"/>
    </source>
</evidence>
<comment type="caution">
    <text evidence="1">The sequence shown here is derived from an EMBL/GenBank/DDBJ whole genome shotgun (WGS) entry which is preliminary data.</text>
</comment>
<sequence length="115" mass="12745">MTTIKVPRSLRERIAARASQQQMTAAEVIAELLDEADRHARFEAIREAYASTDASYREETQAWDSLADDGSYPVTDKVPHSSVAPLRDVCVGQQVASGLERVRGARKFWRPTGGL</sequence>
<dbReference type="AlphaFoldDB" id="A0A7K3W7R3"/>
<protein>
    <submittedName>
        <fullName evidence="1">Uncharacterized protein</fullName>
    </submittedName>
</protein>
<proteinExistence type="predicted"/>
<dbReference type="RefSeq" id="WP_163483757.1">
    <property type="nucleotide sequence ID" value="NZ_JAAGWF010000027.1"/>
</dbReference>
<dbReference type="EMBL" id="JAAGWF010000027">
    <property type="protein sequence ID" value="NEK60234.1"/>
    <property type="molecule type" value="Genomic_DNA"/>
</dbReference>
<name>A0A7K3W7R3_9ACTN</name>